<protein>
    <submittedName>
        <fullName evidence="1">Uncharacterized protein</fullName>
    </submittedName>
</protein>
<reference evidence="1" key="1">
    <citation type="journal article" date="2014" name="Int. J. Syst. Evol. Microbiol.">
        <title>Complete genome sequence of Corynebacterium casei LMG S-19264T (=DSM 44701T), isolated from a smear-ripened cheese.</title>
        <authorList>
            <consortium name="US DOE Joint Genome Institute (JGI-PGF)"/>
            <person name="Walter F."/>
            <person name="Albersmeier A."/>
            <person name="Kalinowski J."/>
            <person name="Ruckert C."/>
        </authorList>
    </citation>
    <scope>NUCLEOTIDE SEQUENCE</scope>
    <source>
        <strain evidence="1">CGMCC 1.15367</strain>
    </source>
</reference>
<dbReference type="AlphaFoldDB" id="A0A916ZXY6"/>
<comment type="caution">
    <text evidence="1">The sequence shown here is derived from an EMBL/GenBank/DDBJ whole genome shotgun (WGS) entry which is preliminary data.</text>
</comment>
<gene>
    <name evidence="1" type="ORF">GCM10011390_41430</name>
</gene>
<name>A0A916ZXY6_9HYPH</name>
<accession>A0A916ZXY6</accession>
<reference evidence="1" key="2">
    <citation type="submission" date="2020-09" db="EMBL/GenBank/DDBJ databases">
        <authorList>
            <person name="Sun Q."/>
            <person name="Zhou Y."/>
        </authorList>
    </citation>
    <scope>NUCLEOTIDE SEQUENCE</scope>
    <source>
        <strain evidence="1">CGMCC 1.15367</strain>
    </source>
</reference>
<proteinExistence type="predicted"/>
<sequence>MSDLGSIPLLRAYTGNRIEGSNPFFSAIPTIKQFDRCLPSPVRRVWTRRLVAPMRETTENEAEGSLLVER</sequence>
<dbReference type="EMBL" id="BMIQ01000008">
    <property type="protein sequence ID" value="GGE17961.1"/>
    <property type="molecule type" value="Genomic_DNA"/>
</dbReference>
<evidence type="ECO:0000313" key="1">
    <source>
        <dbReference type="EMBL" id="GGE17961.1"/>
    </source>
</evidence>
<dbReference type="Proteomes" id="UP000644699">
    <property type="component" value="Unassembled WGS sequence"/>
</dbReference>
<organism evidence="1 2">
    <name type="scientific">Aureimonas endophytica</name>
    <dbReference type="NCBI Taxonomy" id="2027858"/>
    <lineage>
        <taxon>Bacteria</taxon>
        <taxon>Pseudomonadati</taxon>
        <taxon>Pseudomonadota</taxon>
        <taxon>Alphaproteobacteria</taxon>
        <taxon>Hyphomicrobiales</taxon>
        <taxon>Aurantimonadaceae</taxon>
        <taxon>Aureimonas</taxon>
    </lineage>
</organism>
<keyword evidence="2" id="KW-1185">Reference proteome</keyword>
<evidence type="ECO:0000313" key="2">
    <source>
        <dbReference type="Proteomes" id="UP000644699"/>
    </source>
</evidence>